<feature type="transmembrane region" description="Helical" evidence="1">
    <location>
        <begin position="86"/>
        <end position="105"/>
    </location>
</feature>
<evidence type="ECO:0000313" key="2">
    <source>
        <dbReference type="EMBL" id="MFC6085053.1"/>
    </source>
</evidence>
<sequence length="312" mass="35218">MNPHDLIDSYVSDVTRLLPRRQRGDVALELRALLREELADRAVATRRTADEPMTHDLLHTFGRPAEVAARYRPPLNLIDPADSRRLLRLTVIGMAVIWLLGLLDIVTHRRITSPDDAVYALRDWWLGVAIQSLWWPGVLFVFFALAAWARRRRPDTARWKPRPVDNDRVSRTGRAAGLVFFLCGTVVLLAPDAFMDWAFAGRVPTTAFAYDDAFRHRAPWLLAFVIPSLSLQAILVVQGQWHTLTRRADIALNLAICAVLTWILLAGPVFATPLADQTAKGIVVLIMLVGLIDAGQRLRREWRRAAYATRLS</sequence>
<feature type="transmembrane region" description="Helical" evidence="1">
    <location>
        <begin position="125"/>
        <end position="149"/>
    </location>
</feature>
<feature type="transmembrane region" description="Helical" evidence="1">
    <location>
        <begin position="178"/>
        <end position="200"/>
    </location>
</feature>
<name>A0ABW1NQD6_9ACTN</name>
<feature type="transmembrane region" description="Helical" evidence="1">
    <location>
        <begin position="277"/>
        <end position="294"/>
    </location>
</feature>
<evidence type="ECO:0000256" key="1">
    <source>
        <dbReference type="SAM" id="Phobius"/>
    </source>
</evidence>
<dbReference type="Proteomes" id="UP001596137">
    <property type="component" value="Unassembled WGS sequence"/>
</dbReference>
<gene>
    <name evidence="2" type="ORF">ACFP1K_28090</name>
</gene>
<keyword evidence="1" id="KW-0472">Membrane</keyword>
<feature type="transmembrane region" description="Helical" evidence="1">
    <location>
        <begin position="250"/>
        <end position="271"/>
    </location>
</feature>
<feature type="transmembrane region" description="Helical" evidence="1">
    <location>
        <begin position="220"/>
        <end position="238"/>
    </location>
</feature>
<keyword evidence="3" id="KW-1185">Reference proteome</keyword>
<evidence type="ECO:0000313" key="3">
    <source>
        <dbReference type="Proteomes" id="UP001596137"/>
    </source>
</evidence>
<keyword evidence="1" id="KW-0812">Transmembrane</keyword>
<comment type="caution">
    <text evidence="2">The sequence shown here is derived from an EMBL/GenBank/DDBJ whole genome shotgun (WGS) entry which is preliminary data.</text>
</comment>
<reference evidence="3" key="1">
    <citation type="journal article" date="2019" name="Int. J. Syst. Evol. Microbiol.">
        <title>The Global Catalogue of Microorganisms (GCM) 10K type strain sequencing project: providing services to taxonomists for standard genome sequencing and annotation.</title>
        <authorList>
            <consortium name="The Broad Institute Genomics Platform"/>
            <consortium name="The Broad Institute Genome Sequencing Center for Infectious Disease"/>
            <person name="Wu L."/>
            <person name="Ma J."/>
        </authorList>
    </citation>
    <scope>NUCLEOTIDE SEQUENCE [LARGE SCALE GENOMIC DNA]</scope>
    <source>
        <strain evidence="3">JCM 30346</strain>
    </source>
</reference>
<protein>
    <submittedName>
        <fullName evidence="2">Uncharacterized protein</fullName>
    </submittedName>
</protein>
<dbReference type="EMBL" id="JBHSRF010000054">
    <property type="protein sequence ID" value="MFC6085053.1"/>
    <property type="molecule type" value="Genomic_DNA"/>
</dbReference>
<organism evidence="2 3">
    <name type="scientific">Sphaerisporangium aureirubrum</name>
    <dbReference type="NCBI Taxonomy" id="1544736"/>
    <lineage>
        <taxon>Bacteria</taxon>
        <taxon>Bacillati</taxon>
        <taxon>Actinomycetota</taxon>
        <taxon>Actinomycetes</taxon>
        <taxon>Streptosporangiales</taxon>
        <taxon>Streptosporangiaceae</taxon>
        <taxon>Sphaerisporangium</taxon>
    </lineage>
</organism>
<dbReference type="RefSeq" id="WP_380758773.1">
    <property type="nucleotide sequence ID" value="NZ_JBHSRF010000054.1"/>
</dbReference>
<keyword evidence="1" id="KW-1133">Transmembrane helix</keyword>
<proteinExistence type="predicted"/>
<accession>A0ABW1NQD6</accession>